<proteinExistence type="predicted"/>
<keyword evidence="10" id="KW-1185">Reference proteome</keyword>
<evidence type="ECO:0000256" key="5">
    <source>
        <dbReference type="ARBA" id="ARBA00023136"/>
    </source>
</evidence>
<dbReference type="PANTHER" id="PTHR30474:SF1">
    <property type="entry name" value="PEPTIDOGLYCAN GLYCOSYLTRANSFERASE MRDB"/>
    <property type="match status" value="1"/>
</dbReference>
<dbReference type="PANTHER" id="PTHR30474">
    <property type="entry name" value="CELL CYCLE PROTEIN"/>
    <property type="match status" value="1"/>
</dbReference>
<organism evidence="9 10">
    <name type="scientific">Chitinophaga horti</name>
    <dbReference type="NCBI Taxonomy" id="2920382"/>
    <lineage>
        <taxon>Bacteria</taxon>
        <taxon>Pseudomonadati</taxon>
        <taxon>Bacteroidota</taxon>
        <taxon>Chitinophagia</taxon>
        <taxon>Chitinophagales</taxon>
        <taxon>Chitinophagaceae</taxon>
        <taxon>Chitinophaga</taxon>
    </lineage>
</organism>
<keyword evidence="3" id="KW-0133">Cell shape</keyword>
<dbReference type="Pfam" id="PF01098">
    <property type="entry name" value="FTSW_RODA_SPOVE"/>
    <property type="match status" value="2"/>
</dbReference>
<dbReference type="InterPro" id="IPR018365">
    <property type="entry name" value="Cell_cycle_FtsW-rel_CS"/>
</dbReference>
<feature type="transmembrane region" description="Helical" evidence="8">
    <location>
        <begin position="211"/>
        <end position="227"/>
    </location>
</feature>
<evidence type="ECO:0000256" key="6">
    <source>
        <dbReference type="ARBA" id="ARBA00032370"/>
    </source>
</evidence>
<accession>A0ABY6J4J9</accession>
<feature type="transmembrane region" description="Helical" evidence="8">
    <location>
        <begin position="53"/>
        <end position="72"/>
    </location>
</feature>
<dbReference type="RefSeq" id="WP_264281348.1">
    <property type="nucleotide sequence ID" value="NZ_CP107006.1"/>
</dbReference>
<keyword evidence="4 8" id="KW-1133">Transmembrane helix</keyword>
<comment type="subcellular location">
    <subcellularLocation>
        <location evidence="1">Membrane</location>
        <topology evidence="1">Multi-pass membrane protein</topology>
    </subcellularLocation>
</comment>
<feature type="transmembrane region" description="Helical" evidence="8">
    <location>
        <begin position="333"/>
        <end position="354"/>
    </location>
</feature>
<dbReference type="Proteomes" id="UP001162741">
    <property type="component" value="Chromosome"/>
</dbReference>
<evidence type="ECO:0000256" key="3">
    <source>
        <dbReference type="ARBA" id="ARBA00022960"/>
    </source>
</evidence>
<name>A0ABY6J4J9_9BACT</name>
<feature type="transmembrane region" description="Helical" evidence="8">
    <location>
        <begin position="84"/>
        <end position="101"/>
    </location>
</feature>
<feature type="transmembrane region" description="Helical" evidence="8">
    <location>
        <begin position="149"/>
        <end position="174"/>
    </location>
</feature>
<gene>
    <name evidence="9" type="primary">rodA</name>
    <name evidence="9" type="ORF">MKQ68_24440</name>
</gene>
<feature type="transmembrane region" description="Helical" evidence="8">
    <location>
        <begin position="366"/>
        <end position="393"/>
    </location>
</feature>
<dbReference type="NCBIfam" id="NF037961">
    <property type="entry name" value="RodA_shape"/>
    <property type="match status" value="1"/>
</dbReference>
<evidence type="ECO:0000256" key="8">
    <source>
        <dbReference type="SAM" id="Phobius"/>
    </source>
</evidence>
<dbReference type="InterPro" id="IPR001182">
    <property type="entry name" value="FtsW/RodA"/>
</dbReference>
<sequence>MNRAQSKLTQGIDWPTVGLYFALVIIGLFAIFAAEHRDGDNVWHNILAQNKNYARQTMWLGVSLVLATLIWLMDSKFFTATANLLYAFGILLLLLVLAIGHDVKGSSSWLNIGSFRFQPAELTKLFTNLALAKYLSSLETDFTKLRPRLIAGAIALAPCAITILQNETGLALVYFSFFLVMYREGLPSALLVIAFSAIVLVLSALLVENKLILFIIFTVLAGLTIYFSRREIRRRKSRLFMIIGIWAFCSAFVTIVVPFAFTKVLKDYQVKRINVMLGKENDPKATYNTRQSMIAIGSGGLFGKGYLKGTQTRFDFVPEQSTDFIFCTIGEDFGFLGSMIFVGIYVALLLRIILIAERQRSTFSRVYAYGVACIIFFHVAINLAMTIGLAPVIGIPLPMVSYGGSSLMTFTMLIFIMLRLDADRQMVLR</sequence>
<feature type="transmembrane region" description="Helical" evidence="8">
    <location>
        <begin position="239"/>
        <end position="261"/>
    </location>
</feature>
<evidence type="ECO:0000313" key="10">
    <source>
        <dbReference type="Proteomes" id="UP001162741"/>
    </source>
</evidence>
<feature type="transmembrane region" description="Helical" evidence="8">
    <location>
        <begin position="186"/>
        <end position="205"/>
    </location>
</feature>
<evidence type="ECO:0000256" key="1">
    <source>
        <dbReference type="ARBA" id="ARBA00004141"/>
    </source>
</evidence>
<evidence type="ECO:0000313" key="9">
    <source>
        <dbReference type="EMBL" id="UYQ93236.1"/>
    </source>
</evidence>
<keyword evidence="2 8" id="KW-0812">Transmembrane</keyword>
<feature type="transmembrane region" description="Helical" evidence="8">
    <location>
        <begin position="399"/>
        <end position="420"/>
    </location>
</feature>
<evidence type="ECO:0000256" key="7">
    <source>
        <dbReference type="ARBA" id="ARBA00033270"/>
    </source>
</evidence>
<evidence type="ECO:0000256" key="4">
    <source>
        <dbReference type="ARBA" id="ARBA00022989"/>
    </source>
</evidence>
<evidence type="ECO:0000256" key="2">
    <source>
        <dbReference type="ARBA" id="ARBA00022692"/>
    </source>
</evidence>
<dbReference type="PROSITE" id="PS00428">
    <property type="entry name" value="FTSW_RODA_SPOVE"/>
    <property type="match status" value="1"/>
</dbReference>
<reference evidence="9" key="1">
    <citation type="submission" date="2022-10" db="EMBL/GenBank/DDBJ databases">
        <title>Chitinophaga sp. nov., isolated from soil.</title>
        <authorList>
            <person name="Jeon C.O."/>
        </authorList>
    </citation>
    <scope>NUCLEOTIDE SEQUENCE</scope>
    <source>
        <strain evidence="9">R8</strain>
    </source>
</reference>
<keyword evidence="5 8" id="KW-0472">Membrane</keyword>
<feature type="transmembrane region" description="Helical" evidence="8">
    <location>
        <begin position="12"/>
        <end position="33"/>
    </location>
</feature>
<protein>
    <recommendedName>
        <fullName evidence="7">Cell wall polymerase</fullName>
    </recommendedName>
    <alternativeName>
        <fullName evidence="6">Peptidoglycan polymerase</fullName>
    </alternativeName>
</protein>
<dbReference type="EMBL" id="CP107006">
    <property type="protein sequence ID" value="UYQ93236.1"/>
    <property type="molecule type" value="Genomic_DNA"/>
</dbReference>